<evidence type="ECO:0000256" key="5">
    <source>
        <dbReference type="SAM" id="Phobius"/>
    </source>
</evidence>
<evidence type="ECO:0000259" key="6">
    <source>
        <dbReference type="Pfam" id="PF06271"/>
    </source>
</evidence>
<evidence type="ECO:0000256" key="4">
    <source>
        <dbReference type="ARBA" id="ARBA00023136"/>
    </source>
</evidence>
<feature type="transmembrane region" description="Helical" evidence="5">
    <location>
        <begin position="43"/>
        <end position="68"/>
    </location>
</feature>
<comment type="caution">
    <text evidence="7">The sequence shown here is derived from an EMBL/GenBank/DDBJ whole genome shotgun (WGS) entry which is preliminary data.</text>
</comment>
<dbReference type="RefSeq" id="WP_007012483.1">
    <property type="nucleotide sequence ID" value="NZ_AGFM01000018.1"/>
</dbReference>
<evidence type="ECO:0000256" key="1">
    <source>
        <dbReference type="ARBA" id="ARBA00004141"/>
    </source>
</evidence>
<name>G6EB47_9SPHN</name>
<dbReference type="eggNOG" id="COG1714">
    <property type="taxonomic scope" value="Bacteria"/>
</dbReference>
<dbReference type="Proteomes" id="UP000004030">
    <property type="component" value="Unassembled WGS sequence"/>
</dbReference>
<dbReference type="PANTHER" id="PTHR38480:SF1">
    <property type="entry name" value="SLR0254 PROTEIN"/>
    <property type="match status" value="1"/>
</dbReference>
<dbReference type="STRING" id="1088721.JI59_12335"/>
<dbReference type="InterPro" id="IPR010432">
    <property type="entry name" value="RDD"/>
</dbReference>
<evidence type="ECO:0000256" key="3">
    <source>
        <dbReference type="ARBA" id="ARBA00022989"/>
    </source>
</evidence>
<dbReference type="PATRIC" id="fig|1088721.3.peg.1548"/>
<accession>G6EB47</accession>
<feature type="transmembrane region" description="Helical" evidence="5">
    <location>
        <begin position="149"/>
        <end position="176"/>
    </location>
</feature>
<dbReference type="EMBL" id="AGFM01000018">
    <property type="protein sequence ID" value="EHJ61514.1"/>
    <property type="molecule type" value="Genomic_DNA"/>
</dbReference>
<dbReference type="PANTHER" id="PTHR38480">
    <property type="entry name" value="SLR0254 PROTEIN"/>
    <property type="match status" value="1"/>
</dbReference>
<proteinExistence type="predicted"/>
<organism evidence="7 8">
    <name type="scientific">Novosphingobium pentaromativorans US6-1</name>
    <dbReference type="NCBI Taxonomy" id="1088721"/>
    <lineage>
        <taxon>Bacteria</taxon>
        <taxon>Pseudomonadati</taxon>
        <taxon>Pseudomonadota</taxon>
        <taxon>Alphaproteobacteria</taxon>
        <taxon>Sphingomonadales</taxon>
        <taxon>Sphingomonadaceae</taxon>
        <taxon>Novosphingobium</taxon>
    </lineage>
</organism>
<keyword evidence="4 5" id="KW-0472">Membrane</keyword>
<keyword evidence="2 5" id="KW-0812">Transmembrane</keyword>
<feature type="domain" description="RDD" evidence="6">
    <location>
        <begin position="29"/>
        <end position="192"/>
    </location>
</feature>
<keyword evidence="3 5" id="KW-1133">Transmembrane helix</keyword>
<dbReference type="GO" id="GO:0016020">
    <property type="term" value="C:membrane"/>
    <property type="evidence" value="ECO:0007669"/>
    <property type="project" value="UniProtKB-SubCell"/>
</dbReference>
<evidence type="ECO:0000256" key="2">
    <source>
        <dbReference type="ARBA" id="ARBA00022692"/>
    </source>
</evidence>
<sequence>MTAMPTRLRRSSRDRVLVTPEGIALPVTVASRGARAGALMLDLVFIFLLILGSTMALFSIAGGASAFMREVESDTAAGHVLQFIFIVWIVILFLFRNAYFLFFELGPRGATPGKRLAGIRIAARDGGRLSAEMVIARNLLRDVELFLPLVFLASAGVESGAAWLAATGWFLIFMLFPMFNRDGLRAGDIIAGSWVLERPRQKLEAAMSVARGAQTAVAAPHRKYHFDDAELAVYGEYELQALERVLRGKRDQSIESVYQTIAAKIGRNDGWNDERRFLEAYYTQLRARLEAGMRMGRRKADKFSDEG</sequence>
<dbReference type="Pfam" id="PF06271">
    <property type="entry name" value="RDD"/>
    <property type="match status" value="1"/>
</dbReference>
<keyword evidence="8" id="KW-1185">Reference proteome</keyword>
<comment type="subcellular location">
    <subcellularLocation>
        <location evidence="1">Membrane</location>
        <topology evidence="1">Multi-pass membrane protein</topology>
    </subcellularLocation>
</comment>
<evidence type="ECO:0000313" key="7">
    <source>
        <dbReference type="EMBL" id="EHJ61514.1"/>
    </source>
</evidence>
<dbReference type="KEGG" id="npn:JI59_12335"/>
<evidence type="ECO:0000313" key="8">
    <source>
        <dbReference type="Proteomes" id="UP000004030"/>
    </source>
</evidence>
<gene>
    <name evidence="7" type="ORF">NSU_1568</name>
</gene>
<protein>
    <submittedName>
        <fullName evidence="7">RDD family protein</fullName>
    </submittedName>
</protein>
<reference evidence="7 8" key="1">
    <citation type="journal article" date="2012" name="J. Bacteriol.">
        <title>Genome sequence of benzo(a)pyrene-degrading bacterium Novosphingobium pentaromativorans US6-1.</title>
        <authorList>
            <person name="Luo Y.R."/>
            <person name="Kang S.G."/>
            <person name="Kim S.J."/>
            <person name="Kim M.R."/>
            <person name="Li N."/>
            <person name="Lee J.H."/>
            <person name="Kwon K.K."/>
        </authorList>
    </citation>
    <scope>NUCLEOTIDE SEQUENCE [LARGE SCALE GENOMIC DNA]</scope>
    <source>
        <strain evidence="7 8">US6-1</strain>
    </source>
</reference>
<dbReference type="AlphaFoldDB" id="G6EB47"/>
<feature type="transmembrane region" description="Helical" evidence="5">
    <location>
        <begin position="80"/>
        <end position="102"/>
    </location>
</feature>